<dbReference type="OrthoDB" id="388439at2759"/>
<feature type="transmembrane region" description="Helical" evidence="1">
    <location>
        <begin position="21"/>
        <end position="44"/>
    </location>
</feature>
<accession>K6UCI2</accession>
<proteinExistence type="predicted"/>
<protein>
    <submittedName>
        <fullName evidence="2">Uncharacterized protein</fullName>
    </submittedName>
</protein>
<feature type="transmembrane region" description="Helical" evidence="1">
    <location>
        <begin position="50"/>
        <end position="73"/>
    </location>
</feature>
<keyword evidence="3" id="KW-1185">Reference proteome</keyword>
<dbReference type="Proteomes" id="UP000006319">
    <property type="component" value="Chromosome 3"/>
</dbReference>
<evidence type="ECO:0000256" key="1">
    <source>
        <dbReference type="SAM" id="Phobius"/>
    </source>
</evidence>
<dbReference type="KEGG" id="pcy:PCYB_033070"/>
<organism evidence="2 3">
    <name type="scientific">Plasmodium cynomolgi (strain B)</name>
    <dbReference type="NCBI Taxonomy" id="1120755"/>
    <lineage>
        <taxon>Eukaryota</taxon>
        <taxon>Sar</taxon>
        <taxon>Alveolata</taxon>
        <taxon>Apicomplexa</taxon>
        <taxon>Aconoidasida</taxon>
        <taxon>Haemosporida</taxon>
        <taxon>Plasmodiidae</taxon>
        <taxon>Plasmodium</taxon>
        <taxon>Plasmodium (Plasmodium)</taxon>
    </lineage>
</organism>
<keyword evidence="1" id="KW-0812">Transmembrane</keyword>
<dbReference type="RefSeq" id="XP_004221027.1">
    <property type="nucleotide sequence ID" value="XM_004220979.1"/>
</dbReference>
<gene>
    <name evidence="2" type="ORF">PCYB_033070</name>
</gene>
<dbReference type="EMBL" id="DF157095">
    <property type="protein sequence ID" value="GAB64896.1"/>
    <property type="molecule type" value="Genomic_DNA"/>
</dbReference>
<keyword evidence="1" id="KW-1133">Transmembrane helix</keyword>
<name>K6UCI2_PLACD</name>
<dbReference type="VEuPathDB" id="PlasmoDB:PCYB_033070"/>
<dbReference type="AlphaFoldDB" id="K6UCI2"/>
<dbReference type="GeneID" id="14691423"/>
<reference evidence="2 3" key="1">
    <citation type="journal article" date="2012" name="Nat. Genet.">
        <title>Plasmodium cynomolgi genome sequences provide insight into Plasmodium vivax and the monkey malaria clade.</title>
        <authorList>
            <person name="Tachibana S."/>
            <person name="Sullivan S.A."/>
            <person name="Kawai S."/>
            <person name="Nakamura S."/>
            <person name="Kim H.R."/>
            <person name="Goto N."/>
            <person name="Arisue N."/>
            <person name="Palacpac N.M.Q."/>
            <person name="Honma H."/>
            <person name="Yagi M."/>
            <person name="Tougan T."/>
            <person name="Katakai Y."/>
            <person name="Kaneko O."/>
            <person name="Mita T."/>
            <person name="Kita K."/>
            <person name="Yasutomi Y."/>
            <person name="Sutton P.L."/>
            <person name="Shakhbatyan R."/>
            <person name="Horii T."/>
            <person name="Yasunaga T."/>
            <person name="Barnwell J.W."/>
            <person name="Escalante A.A."/>
            <person name="Carlton J.M."/>
            <person name="Tanabe K."/>
        </authorList>
    </citation>
    <scope>NUCLEOTIDE SEQUENCE [LARGE SCALE GENOMIC DNA]</scope>
    <source>
        <strain evidence="2 3">B</strain>
    </source>
</reference>
<evidence type="ECO:0000313" key="3">
    <source>
        <dbReference type="Proteomes" id="UP000006319"/>
    </source>
</evidence>
<keyword evidence="1" id="KW-0472">Membrane</keyword>
<sequence length="104" mass="12184">MLRYLKNKAQDEKMGIKPRGALSKLAYAMISYFIFLKVANYFGYLATWTIYPMAIPAAITFSFVSMLLGTYYLKKGLKISNKILKYKTFSKNHKHRRSEKSRRI</sequence>
<evidence type="ECO:0000313" key="2">
    <source>
        <dbReference type="EMBL" id="GAB64896.1"/>
    </source>
</evidence>